<dbReference type="InterPro" id="IPR011006">
    <property type="entry name" value="CheY-like_superfamily"/>
</dbReference>
<dbReference type="InterPro" id="IPR001789">
    <property type="entry name" value="Sig_transdc_resp-reg_receiver"/>
</dbReference>
<dbReference type="Gene3D" id="3.40.50.2300">
    <property type="match status" value="1"/>
</dbReference>
<dbReference type="GO" id="GO:0003700">
    <property type="term" value="F:DNA-binding transcription factor activity"/>
    <property type="evidence" value="ECO:0007669"/>
    <property type="project" value="InterPro"/>
</dbReference>
<evidence type="ECO:0000256" key="3">
    <source>
        <dbReference type="ARBA" id="ARBA00023163"/>
    </source>
</evidence>
<dbReference type="Proteomes" id="UP000317036">
    <property type="component" value="Unassembled WGS sequence"/>
</dbReference>
<feature type="domain" description="Response regulatory" evidence="6">
    <location>
        <begin position="3"/>
        <end position="120"/>
    </location>
</feature>
<dbReference type="PANTHER" id="PTHR43280">
    <property type="entry name" value="ARAC-FAMILY TRANSCRIPTIONAL REGULATOR"/>
    <property type="match status" value="1"/>
</dbReference>
<name>A0A559KBG2_9BACL</name>
<dbReference type="SUPFAM" id="SSF52172">
    <property type="entry name" value="CheY-like"/>
    <property type="match status" value="1"/>
</dbReference>
<dbReference type="SMART" id="SM00448">
    <property type="entry name" value="REC"/>
    <property type="match status" value="1"/>
</dbReference>
<dbReference type="AlphaFoldDB" id="A0A559KBG2"/>
<sequence>MHRVLLIDDDVAVVQFLGKMICWEEHGLQLSGTCTNAYDALEHCRESMPDLIVTDIGMPGMDGIELIKAVKELSPRPRFVILSCHDEFRYAQQAVQMGVEDYILKETLEPQSMVELLTRIKEKMNKEDEFHSEVQKLHLQAYNSKASLKEKWLRDLLATPVSGNPSWMRQLEGFGFQPLLPMFIPVVCRLHCLREALSRYEKKDTVKFIVENAVEELLKNEPDVLLFSYSSKEFCFLFNCRKELKMNPYERIADVCRNVQQKLSQVLKLPVSMLLGEMAPDLPSMKRQVAQLLKEAEWLFYAWEPKVVKLSELVRTVGATEEPLVYYYEYADRLHRFILEGNSDASTAVRPFIGFISERRFSPKAVKQFVFKLVLDMMLKLKFNPQYTNEKLQRDLDQLTSITELERWLVGFVRDAVTLMEQISQQSKKVEIVEAQKYVRLHVDHKITLEEVADHLHLNPSYFSRLFKKETGETFIEYVTRVKMEEAKELLNGSDKTLETISRMLGYENKGYFVKVFKQYYGVIPSQFVYHASSAAKDFIR</sequence>
<dbReference type="SUPFAM" id="SSF46689">
    <property type="entry name" value="Homeodomain-like"/>
    <property type="match status" value="2"/>
</dbReference>
<dbReference type="InterPro" id="IPR009057">
    <property type="entry name" value="Homeodomain-like_sf"/>
</dbReference>
<dbReference type="Gene3D" id="1.10.10.60">
    <property type="entry name" value="Homeodomain-like"/>
    <property type="match status" value="2"/>
</dbReference>
<keyword evidence="4" id="KW-0597">Phosphoprotein</keyword>
<dbReference type="PROSITE" id="PS50110">
    <property type="entry name" value="RESPONSE_REGULATORY"/>
    <property type="match status" value="1"/>
</dbReference>
<evidence type="ECO:0000313" key="7">
    <source>
        <dbReference type="EMBL" id="TVY09470.1"/>
    </source>
</evidence>
<evidence type="ECO:0000256" key="1">
    <source>
        <dbReference type="ARBA" id="ARBA00023015"/>
    </source>
</evidence>
<dbReference type="RefSeq" id="WP_144847475.1">
    <property type="nucleotide sequence ID" value="NZ_VNJI01000014.1"/>
</dbReference>
<reference evidence="7 8" key="1">
    <citation type="submission" date="2019-07" db="EMBL/GenBank/DDBJ databases">
        <authorList>
            <person name="Kim J."/>
        </authorList>
    </citation>
    <scope>NUCLEOTIDE SEQUENCE [LARGE SCALE GENOMIC DNA]</scope>
    <source>
        <strain evidence="7 8">JC52</strain>
    </source>
</reference>
<evidence type="ECO:0000259" key="6">
    <source>
        <dbReference type="PROSITE" id="PS50110"/>
    </source>
</evidence>
<dbReference type="GO" id="GO:0000160">
    <property type="term" value="P:phosphorelay signal transduction system"/>
    <property type="evidence" value="ECO:0007669"/>
    <property type="project" value="InterPro"/>
</dbReference>
<keyword evidence="1" id="KW-0805">Transcription regulation</keyword>
<dbReference type="Pfam" id="PF00072">
    <property type="entry name" value="Response_reg"/>
    <property type="match status" value="1"/>
</dbReference>
<dbReference type="EMBL" id="VNJI01000014">
    <property type="protein sequence ID" value="TVY09470.1"/>
    <property type="molecule type" value="Genomic_DNA"/>
</dbReference>
<keyword evidence="2" id="KW-0238">DNA-binding</keyword>
<dbReference type="PANTHER" id="PTHR43280:SF10">
    <property type="entry name" value="REGULATORY PROTEIN POCR"/>
    <property type="match status" value="1"/>
</dbReference>
<dbReference type="CDD" id="cd17536">
    <property type="entry name" value="REC_YesN-like"/>
    <property type="match status" value="1"/>
</dbReference>
<feature type="domain" description="HTH araC/xylS-type" evidence="5">
    <location>
        <begin position="433"/>
        <end position="531"/>
    </location>
</feature>
<dbReference type="PROSITE" id="PS01124">
    <property type="entry name" value="HTH_ARAC_FAMILY_2"/>
    <property type="match status" value="1"/>
</dbReference>
<gene>
    <name evidence="7" type="ORF">FPZ49_13600</name>
</gene>
<evidence type="ECO:0000256" key="4">
    <source>
        <dbReference type="PROSITE-ProRule" id="PRU00169"/>
    </source>
</evidence>
<evidence type="ECO:0000313" key="8">
    <source>
        <dbReference type="Proteomes" id="UP000317036"/>
    </source>
</evidence>
<dbReference type="Pfam" id="PF12833">
    <property type="entry name" value="HTH_18"/>
    <property type="match status" value="1"/>
</dbReference>
<comment type="caution">
    <text evidence="7">The sequence shown here is derived from an EMBL/GenBank/DDBJ whole genome shotgun (WGS) entry which is preliminary data.</text>
</comment>
<feature type="modified residue" description="4-aspartylphosphate" evidence="4">
    <location>
        <position position="55"/>
    </location>
</feature>
<dbReference type="InterPro" id="IPR018060">
    <property type="entry name" value="HTH_AraC"/>
</dbReference>
<keyword evidence="8" id="KW-1185">Reference proteome</keyword>
<evidence type="ECO:0000259" key="5">
    <source>
        <dbReference type="PROSITE" id="PS01124"/>
    </source>
</evidence>
<protein>
    <submittedName>
        <fullName evidence="7">Response regulator</fullName>
    </submittedName>
</protein>
<dbReference type="OrthoDB" id="342399at2"/>
<keyword evidence="3" id="KW-0804">Transcription</keyword>
<proteinExistence type="predicted"/>
<evidence type="ECO:0000256" key="2">
    <source>
        <dbReference type="ARBA" id="ARBA00023125"/>
    </source>
</evidence>
<dbReference type="SMART" id="SM00342">
    <property type="entry name" value="HTH_ARAC"/>
    <property type="match status" value="1"/>
</dbReference>
<accession>A0A559KBG2</accession>
<dbReference type="GO" id="GO:0043565">
    <property type="term" value="F:sequence-specific DNA binding"/>
    <property type="evidence" value="ECO:0007669"/>
    <property type="project" value="InterPro"/>
</dbReference>
<organism evidence="7 8">
    <name type="scientific">Paenibacillus cremeus</name>
    <dbReference type="NCBI Taxonomy" id="2163881"/>
    <lineage>
        <taxon>Bacteria</taxon>
        <taxon>Bacillati</taxon>
        <taxon>Bacillota</taxon>
        <taxon>Bacilli</taxon>
        <taxon>Bacillales</taxon>
        <taxon>Paenibacillaceae</taxon>
        <taxon>Paenibacillus</taxon>
    </lineage>
</organism>